<dbReference type="EMBL" id="CP066769">
    <property type="protein sequence ID" value="QQK01417.1"/>
    <property type="molecule type" value="Genomic_DNA"/>
</dbReference>
<dbReference type="AlphaFoldDB" id="A0A7T6VCK8"/>
<protein>
    <submittedName>
        <fullName evidence="1">DUF3574 domain-containing protein</fullName>
    </submittedName>
</protein>
<proteinExistence type="predicted"/>
<reference evidence="1 2" key="1">
    <citation type="submission" date="2020-12" db="EMBL/GenBank/DDBJ databases">
        <title>Complete genome sequence of Burkholderia anthina BJQ0011.</title>
        <authorList>
            <person name="Xu Y."/>
        </authorList>
    </citation>
    <scope>NUCLEOTIDE SEQUENCE [LARGE SCALE GENOMIC DNA]</scope>
    <source>
        <strain evidence="1 2">BJQ0011</strain>
    </source>
</reference>
<dbReference type="KEGG" id="bann:JFN94_09850"/>
<accession>A0A7T6VCK8</accession>
<organism evidence="1 2">
    <name type="scientific">Burkholderia anthina</name>
    <dbReference type="NCBI Taxonomy" id="179879"/>
    <lineage>
        <taxon>Bacteria</taxon>
        <taxon>Pseudomonadati</taxon>
        <taxon>Pseudomonadota</taxon>
        <taxon>Betaproteobacteria</taxon>
        <taxon>Burkholderiales</taxon>
        <taxon>Burkholderiaceae</taxon>
        <taxon>Burkholderia</taxon>
        <taxon>Burkholderia cepacia complex</taxon>
    </lineage>
</organism>
<dbReference type="Pfam" id="PF12098">
    <property type="entry name" value="DUF3574"/>
    <property type="match status" value="1"/>
</dbReference>
<dbReference type="InterPro" id="IPR021957">
    <property type="entry name" value="DUF3574"/>
</dbReference>
<evidence type="ECO:0000313" key="1">
    <source>
        <dbReference type="EMBL" id="QQK01417.1"/>
    </source>
</evidence>
<gene>
    <name evidence="1" type="ORF">JFN94_09850</name>
</gene>
<sequence length="189" mass="20872">MLTALLITRRTTTQVVERAVFCAREGRRTRNRQIPPPNACPAAWRRRSRQIIGAAAIVLLAGCAAPPSPVADTPPVCTQPDAHRRLQADLLFGRDIAGRGPVTDEERTAFLADVVTPRFPDGFTYWDTRGQWRDRATGQTIREAGFVVRIVADDTADTHARLAAIRHAYVERFRQQSVGIAIVPACASF</sequence>
<name>A0A7T6VCK8_9BURK</name>
<evidence type="ECO:0000313" key="2">
    <source>
        <dbReference type="Proteomes" id="UP000596205"/>
    </source>
</evidence>
<dbReference type="Proteomes" id="UP000596205">
    <property type="component" value="Chromosome 1"/>
</dbReference>